<dbReference type="Pfam" id="PF15499">
    <property type="entry name" value="Peptidase_C98"/>
    <property type="match status" value="2"/>
</dbReference>
<organism evidence="3 4">
    <name type="scientific">Mugilogobius chulae</name>
    <name type="common">yellowstripe goby</name>
    <dbReference type="NCBI Taxonomy" id="88201"/>
    <lineage>
        <taxon>Eukaryota</taxon>
        <taxon>Metazoa</taxon>
        <taxon>Chordata</taxon>
        <taxon>Craniata</taxon>
        <taxon>Vertebrata</taxon>
        <taxon>Euteleostomi</taxon>
        <taxon>Actinopterygii</taxon>
        <taxon>Neopterygii</taxon>
        <taxon>Teleostei</taxon>
        <taxon>Neoteleostei</taxon>
        <taxon>Acanthomorphata</taxon>
        <taxon>Gobiaria</taxon>
        <taxon>Gobiiformes</taxon>
        <taxon>Gobioidei</taxon>
        <taxon>Gobiidae</taxon>
        <taxon>Gobionellinae</taxon>
        <taxon>Mugilogobius</taxon>
    </lineage>
</organism>
<dbReference type="InterPro" id="IPR028889">
    <property type="entry name" value="USP"/>
</dbReference>
<feature type="compositionally biased region" description="Acidic residues" evidence="1">
    <location>
        <begin position="766"/>
        <end position="783"/>
    </location>
</feature>
<reference evidence="4" key="1">
    <citation type="submission" date="2024-04" db="EMBL/GenBank/DDBJ databases">
        <title>Salinicola lusitanus LLJ914,a marine bacterium isolated from the Okinawa Trough.</title>
        <authorList>
            <person name="Li J."/>
        </authorList>
    </citation>
    <scope>NUCLEOTIDE SEQUENCE [LARGE SCALE GENOMIC DNA]</scope>
</reference>
<gene>
    <name evidence="3" type="ORF">WMY93_007696</name>
</gene>
<sequence>MLHIAPPPGWSGYYNEVMEMPQQKAIAAREARRRRKIEDRRGADKEGLLGGGHTRKAGQAAEKRRHVHALMAGRWSHLDEQYNSSFLHFTQRPGGGSSRGTLSISGLFLRDTKDCNTTAGTERKKDDSHTKLIYSAHGSNSDLQAISEYLVFSAGGEAGGGDMVLFADWCLSPVIQRSACGMPMFGEDTGLEAVASPMVGYLGKVQERAASLDHCPCHTLHKPTVPVPLVSRPLEDVLGSLVVVEPATGNKRKSLQTIVPDEPSYPSPKRPRLKELDSSESQTSVSSDDNGVDICNGSVEEHVGAQLQGTETNVLEIQEQSKVILEKDSDSCEDAKNISLDKVDGDENLPQTIVNQEDCRLNGEDHSLANVVSLDINSLPDEDLSSSPVQNEAVGTMDNLCWLDSLLVALVNLRSLKNLKPKDEPEQSTAWALLEGYNEAQNTIQDQQQTDKDGLLKVPYQLLHKINADLKVSGCQSSIFCSQSFSANLVKKKLQCLLCLSCSKETVVKTLPTFTNIVPDWHPLRAVHFAPCNNCHRKNQRRKMVLQRVPPVFALHFVEGLPDNNIQIYNFSFRKKHYSVSAIIQYSSELKHFVTWVHRTDGSWVEFDDLKHPHSKSYKTLPVPAQEIHIVFWEEKKRQVSRACSPSTTFTESPPSLKNHDDANMDSVSNDSSQCSPDQSLLNPQNKSDIVDGVTEQDSAEAAEVDTTIGSTTLLDTFEGLTHNDIITLTLVELTEDCKKTSSNSADGDTEQDKEAKCQNRKSLETESEAVAEQEDNTEDDPTYEPKSKRETKRGKAAAAKQVKTPKVDAPKGEVVQSNSTPAPSKLVSPVSSTVPTPNVQKTSPPIQQEQKGWSDLLERSLGHVQNTSKLTSNQKPIAQVKRLCPAFMMPQQGSTVLPKVTPKRRCGRRTAGACL</sequence>
<dbReference type="InterPro" id="IPR028890">
    <property type="entry name" value="Peptidase_C98"/>
</dbReference>
<evidence type="ECO:0000313" key="4">
    <source>
        <dbReference type="Proteomes" id="UP001460270"/>
    </source>
</evidence>
<feature type="region of interest" description="Disordered" evidence="1">
    <location>
        <begin position="740"/>
        <end position="848"/>
    </location>
</feature>
<dbReference type="GO" id="GO:0030576">
    <property type="term" value="P:Cajal body organization"/>
    <property type="evidence" value="ECO:0007669"/>
    <property type="project" value="InterPro"/>
</dbReference>
<feature type="compositionally biased region" description="Low complexity" evidence="1">
    <location>
        <begin position="279"/>
        <end position="289"/>
    </location>
</feature>
<feature type="compositionally biased region" description="Low complexity" evidence="1">
    <location>
        <begin position="645"/>
        <end position="656"/>
    </location>
</feature>
<dbReference type="PROSITE" id="PS50235">
    <property type="entry name" value="USP_3"/>
    <property type="match status" value="1"/>
</dbReference>
<evidence type="ECO:0000313" key="3">
    <source>
        <dbReference type="EMBL" id="KAK7925386.1"/>
    </source>
</evidence>
<feature type="region of interest" description="Disordered" evidence="1">
    <location>
        <begin position="643"/>
        <end position="687"/>
    </location>
</feature>
<evidence type="ECO:0000259" key="2">
    <source>
        <dbReference type="PROSITE" id="PS50235"/>
    </source>
</evidence>
<feature type="domain" description="USP" evidence="2">
    <location>
        <begin position="392"/>
        <end position="636"/>
    </location>
</feature>
<comment type="caution">
    <text evidence="3">The sequence shown here is derived from an EMBL/GenBank/DDBJ whole genome shotgun (WGS) entry which is preliminary data.</text>
</comment>
<feature type="compositionally biased region" description="Polar residues" evidence="1">
    <location>
        <begin position="666"/>
        <end position="687"/>
    </location>
</feature>
<feature type="compositionally biased region" description="Basic and acidic residues" evidence="1">
    <location>
        <begin position="751"/>
        <end position="765"/>
    </location>
</feature>
<protein>
    <recommendedName>
        <fullName evidence="2">USP domain-containing protein</fullName>
    </recommendedName>
</protein>
<dbReference type="InterPro" id="IPR033505">
    <property type="entry name" value="USPL1"/>
</dbReference>
<feature type="region of interest" description="Disordered" evidence="1">
    <location>
        <begin position="33"/>
        <end position="63"/>
    </location>
</feature>
<name>A0AAW0PF37_9GOBI</name>
<proteinExistence type="predicted"/>
<dbReference type="GO" id="GO:0015030">
    <property type="term" value="C:Cajal body"/>
    <property type="evidence" value="ECO:0007669"/>
    <property type="project" value="TreeGrafter"/>
</dbReference>
<dbReference type="Proteomes" id="UP001460270">
    <property type="component" value="Unassembled WGS sequence"/>
</dbReference>
<dbReference type="PANTHER" id="PTHR15294:SF3">
    <property type="entry name" value="SUMO-SPECIFIC ISOPEPTIDASE USPL1"/>
    <property type="match status" value="1"/>
</dbReference>
<dbReference type="SUPFAM" id="SSF54001">
    <property type="entry name" value="Cysteine proteinases"/>
    <property type="match status" value="1"/>
</dbReference>
<evidence type="ECO:0000256" key="1">
    <source>
        <dbReference type="SAM" id="MobiDB-lite"/>
    </source>
</evidence>
<dbReference type="GO" id="GO:0016926">
    <property type="term" value="P:protein desumoylation"/>
    <property type="evidence" value="ECO:0007669"/>
    <property type="project" value="TreeGrafter"/>
</dbReference>
<feature type="compositionally biased region" description="Basic and acidic residues" evidence="1">
    <location>
        <begin position="36"/>
        <end position="47"/>
    </location>
</feature>
<feature type="compositionally biased region" description="Polar residues" evidence="1">
    <location>
        <begin position="830"/>
        <end position="848"/>
    </location>
</feature>
<dbReference type="GO" id="GO:0032183">
    <property type="term" value="F:SUMO binding"/>
    <property type="evidence" value="ECO:0007669"/>
    <property type="project" value="InterPro"/>
</dbReference>
<feature type="region of interest" description="Disordered" evidence="1">
    <location>
        <begin position="253"/>
        <end position="291"/>
    </location>
</feature>
<dbReference type="PANTHER" id="PTHR15294">
    <property type="entry name" value="RETINOVIN-RELATED"/>
    <property type="match status" value="1"/>
</dbReference>
<keyword evidence="4" id="KW-1185">Reference proteome</keyword>
<dbReference type="EMBL" id="JBBPFD010000005">
    <property type="protein sequence ID" value="KAK7925386.1"/>
    <property type="molecule type" value="Genomic_DNA"/>
</dbReference>
<dbReference type="InterPro" id="IPR038765">
    <property type="entry name" value="Papain-like_cys_pep_sf"/>
</dbReference>
<dbReference type="AlphaFoldDB" id="A0AAW0PF37"/>
<accession>A0AAW0PF37</accession>